<dbReference type="AlphaFoldDB" id="A0AAD2FBG9"/>
<evidence type="ECO:0000313" key="5">
    <source>
        <dbReference type="Proteomes" id="UP001295423"/>
    </source>
</evidence>
<dbReference type="PANTHER" id="PTHR24186:SF38">
    <property type="entry name" value="ANKYRIN REPEAT FAMILY PROTEIN"/>
    <property type="match status" value="1"/>
</dbReference>
<keyword evidence="2" id="KW-0040">ANK repeat</keyword>
<dbReference type="PANTHER" id="PTHR24186">
    <property type="entry name" value="PROTEIN PHOSPHATASE 1 REGULATORY SUBUNIT"/>
    <property type="match status" value="1"/>
</dbReference>
<dbReference type="EMBL" id="CAKOGP040000001">
    <property type="protein sequence ID" value="CAJ1889110.1"/>
    <property type="molecule type" value="Genomic_DNA"/>
</dbReference>
<keyword evidence="1" id="KW-0677">Repeat</keyword>
<keyword evidence="3" id="KW-0812">Transmembrane</keyword>
<feature type="transmembrane region" description="Helical" evidence="3">
    <location>
        <begin position="14"/>
        <end position="33"/>
    </location>
</feature>
<dbReference type="SUPFAM" id="SSF48403">
    <property type="entry name" value="Ankyrin repeat"/>
    <property type="match status" value="1"/>
</dbReference>
<name>A0AAD2FBG9_9STRA</name>
<organism evidence="4 5">
    <name type="scientific">Cylindrotheca closterium</name>
    <dbReference type="NCBI Taxonomy" id="2856"/>
    <lineage>
        <taxon>Eukaryota</taxon>
        <taxon>Sar</taxon>
        <taxon>Stramenopiles</taxon>
        <taxon>Ochrophyta</taxon>
        <taxon>Bacillariophyta</taxon>
        <taxon>Bacillariophyceae</taxon>
        <taxon>Bacillariophycidae</taxon>
        <taxon>Bacillariales</taxon>
        <taxon>Bacillariaceae</taxon>
        <taxon>Cylindrotheca</taxon>
    </lineage>
</organism>
<keyword evidence="3" id="KW-1133">Transmembrane helix</keyword>
<evidence type="ECO:0000256" key="3">
    <source>
        <dbReference type="SAM" id="Phobius"/>
    </source>
</evidence>
<dbReference type="Proteomes" id="UP001295423">
    <property type="component" value="Unassembled WGS sequence"/>
</dbReference>
<accession>A0AAD2FBG9</accession>
<protein>
    <submittedName>
        <fullName evidence="4">Uncharacterized protein</fullName>
    </submittedName>
</protein>
<evidence type="ECO:0000256" key="2">
    <source>
        <dbReference type="ARBA" id="ARBA00023043"/>
    </source>
</evidence>
<keyword evidence="5" id="KW-1185">Reference proteome</keyword>
<dbReference type="GO" id="GO:0005886">
    <property type="term" value="C:plasma membrane"/>
    <property type="evidence" value="ECO:0007669"/>
    <property type="project" value="TreeGrafter"/>
</dbReference>
<proteinExistence type="predicted"/>
<reference evidence="4" key="1">
    <citation type="submission" date="2023-08" db="EMBL/GenBank/DDBJ databases">
        <authorList>
            <person name="Audoor S."/>
            <person name="Bilcke G."/>
        </authorList>
    </citation>
    <scope>NUCLEOTIDE SEQUENCE</scope>
</reference>
<evidence type="ECO:0000256" key="1">
    <source>
        <dbReference type="ARBA" id="ARBA00022737"/>
    </source>
</evidence>
<sequence>MCRPSTASLISDNIIENLILSVALVAATAIVFAPQFESIWKFFLVVFDNSHNHLTTKGTDIQYQLTNQHLEPIAKRQWSQLLGWITFHSDQVGKLRDSKGQTLLHHACLFQSPLLVIECILWAAPELASVPNKDGEVPLHWAVRLSSQNPVLSILLKTDPDTAFVVDYTKSTPLAMMWERHYKPSMEIFRYRPEVLASNNAWKRLMCVLQAVSQAQGSQEFYPLHIAAQKVTPTGLFPFLVQVYEDQLLIEDENGHTPLTIACQNPEANRSIDVHTKIGFLLNANPEQAKHPVPNSNGKFHLHYALEAGIGWKEGLEALIRINPFALSERDPSAGLYPFALAAVAATNHCNYGDAPEGKQANSREMMDHHLTTIYDLLRSDPSLLRMQVVQQ</sequence>
<keyword evidence="3" id="KW-0472">Membrane</keyword>
<comment type="caution">
    <text evidence="4">The sequence shown here is derived from an EMBL/GenBank/DDBJ whole genome shotgun (WGS) entry which is preliminary data.</text>
</comment>
<dbReference type="Gene3D" id="1.25.40.20">
    <property type="entry name" value="Ankyrin repeat-containing domain"/>
    <property type="match status" value="2"/>
</dbReference>
<dbReference type="InterPro" id="IPR036770">
    <property type="entry name" value="Ankyrin_rpt-contain_sf"/>
</dbReference>
<gene>
    <name evidence="4" type="ORF">CYCCA115_LOCUS26</name>
</gene>
<evidence type="ECO:0000313" key="4">
    <source>
        <dbReference type="EMBL" id="CAJ1889110.1"/>
    </source>
</evidence>